<keyword evidence="1" id="KW-0472">Membrane</keyword>
<protein>
    <recommendedName>
        <fullName evidence="3">YxeA family protein</fullName>
    </recommendedName>
</protein>
<dbReference type="PANTHER" id="PTHR36433">
    <property type="entry name" value="HYPOTHETICAL CYTOSOLIC PROTEIN"/>
    <property type="match status" value="1"/>
</dbReference>
<feature type="transmembrane region" description="Helical" evidence="1">
    <location>
        <begin position="6"/>
        <end position="24"/>
    </location>
</feature>
<dbReference type="RefSeq" id="WP_172686632.1">
    <property type="nucleotide sequence ID" value="NZ_KP342511.1"/>
</dbReference>
<geneLocation type="plasmid" evidence="2">
    <name>pEfm12493</name>
</geneLocation>
<dbReference type="Pfam" id="PF06486">
    <property type="entry name" value="DUF1093"/>
    <property type="match status" value="1"/>
</dbReference>
<keyword evidence="1" id="KW-1133">Transmembrane helix</keyword>
<name>A0A0D5MB51_ENTFC</name>
<dbReference type="InterPro" id="IPR006542">
    <property type="entry name" value="DUF1093"/>
</dbReference>
<dbReference type="SUPFAM" id="SSF159121">
    <property type="entry name" value="BC4932-like"/>
    <property type="match status" value="1"/>
</dbReference>
<dbReference type="Gene3D" id="2.40.50.480">
    <property type="match status" value="1"/>
</dbReference>
<accession>A0A0D5MB51</accession>
<organism evidence="2">
    <name type="scientific">Enterococcus faecium</name>
    <name type="common">Streptococcus faecium</name>
    <dbReference type="NCBI Taxonomy" id="1352"/>
    <lineage>
        <taxon>Bacteria</taxon>
        <taxon>Bacillati</taxon>
        <taxon>Bacillota</taxon>
        <taxon>Bacilli</taxon>
        <taxon>Lactobacillales</taxon>
        <taxon>Enterococcaceae</taxon>
        <taxon>Enterococcus</taxon>
    </lineage>
</organism>
<sequence length="118" mass="13815">MGKLKIGIFIAIISLLCGGIWYMIHPQYYYVKVTTDGEIRTEFTDDKVYYYDLKGYDEDGNGKNLHFSTHPDLGRPFIKDSYLKITYTNLKKERGYMGVKRTEIPQKALIQLEKKSEF</sequence>
<keyword evidence="2" id="KW-0614">Plasmid</keyword>
<dbReference type="AlphaFoldDB" id="A0A0D5MB51"/>
<proteinExistence type="predicted"/>
<reference evidence="2" key="1">
    <citation type="journal article" date="2015" name="J. Antimicrob. Chemother.">
        <title>Vancomycin-resistant Enterococcus faecium harbouring vanN in Canada: a case and complete sequence of pEfm12493 harbouring the vanN operon.</title>
        <authorList>
            <person name="Boyd D.A."/>
            <person name="Levesque S."/>
            <person name="Picard A.C."/>
            <person name="Golding G.R."/>
        </authorList>
    </citation>
    <scope>NUCLEOTIDE SEQUENCE</scope>
    <source>
        <strain evidence="2">N12-493</strain>
        <plasmid evidence="2">pEfm12493</plasmid>
    </source>
</reference>
<evidence type="ECO:0008006" key="3">
    <source>
        <dbReference type="Google" id="ProtNLM"/>
    </source>
</evidence>
<evidence type="ECO:0000313" key="2">
    <source>
        <dbReference type="EMBL" id="AJY53559.1"/>
    </source>
</evidence>
<dbReference type="PANTHER" id="PTHR36433:SF2">
    <property type="entry name" value="YXEA FAMILY PROTEIN"/>
    <property type="match status" value="1"/>
</dbReference>
<keyword evidence="1" id="KW-0812">Transmembrane</keyword>
<dbReference type="InterPro" id="IPR036166">
    <property type="entry name" value="YxeA-like_sf"/>
</dbReference>
<gene>
    <name evidence="2" type="ORF">pEfm12493_075</name>
</gene>
<dbReference type="NCBIfam" id="TIGR01655">
    <property type="entry name" value="yxeA_fam"/>
    <property type="match status" value="1"/>
</dbReference>
<evidence type="ECO:0000256" key="1">
    <source>
        <dbReference type="SAM" id="Phobius"/>
    </source>
</evidence>
<dbReference type="EMBL" id="KP342511">
    <property type="protein sequence ID" value="AJY53559.1"/>
    <property type="molecule type" value="Genomic_DNA"/>
</dbReference>